<dbReference type="OrthoDB" id="2194805at2"/>
<accession>A0A4P5PAN4</accession>
<evidence type="ECO:0000256" key="1">
    <source>
        <dbReference type="SAM" id="SignalP"/>
    </source>
</evidence>
<sequence>MCKGFRCVLLLILLFFLTACSSSISAQDLKANHWVLAQQDKSSDKRFIASFDDTIMTLSPESPSIEQVAPPSEERGQETLPETGSQFFAVQYEMTDNVIHLQNEVLELNDHYVVTKKADYLVLTPENSEEAKEIVLVPYETTDASQE</sequence>
<protein>
    <recommendedName>
        <fullName evidence="4">Lipoprotein</fullName>
    </recommendedName>
</protein>
<feature type="chain" id="PRO_5039298072" description="Lipoprotein" evidence="1">
    <location>
        <begin position="27"/>
        <end position="147"/>
    </location>
</feature>
<dbReference type="EMBL" id="BJCC01000025">
    <property type="protein sequence ID" value="GCF95030.1"/>
    <property type="molecule type" value="Genomic_DNA"/>
</dbReference>
<dbReference type="PROSITE" id="PS51257">
    <property type="entry name" value="PROKAR_LIPOPROTEIN"/>
    <property type="match status" value="1"/>
</dbReference>
<dbReference type="RefSeq" id="WP_146623431.1">
    <property type="nucleotide sequence ID" value="NZ_BJCC01000025.1"/>
</dbReference>
<name>A0A4P5PAN4_9ENTE</name>
<keyword evidence="3" id="KW-1185">Reference proteome</keyword>
<gene>
    <name evidence="2" type="ORF">NRIC_29210</name>
</gene>
<evidence type="ECO:0000313" key="3">
    <source>
        <dbReference type="Proteomes" id="UP000290567"/>
    </source>
</evidence>
<organism evidence="2 3">
    <name type="scientific">Enterococcus florum</name>
    <dbReference type="NCBI Taxonomy" id="2480627"/>
    <lineage>
        <taxon>Bacteria</taxon>
        <taxon>Bacillati</taxon>
        <taxon>Bacillota</taxon>
        <taxon>Bacilli</taxon>
        <taxon>Lactobacillales</taxon>
        <taxon>Enterococcaceae</taxon>
        <taxon>Enterococcus</taxon>
    </lineage>
</organism>
<evidence type="ECO:0008006" key="4">
    <source>
        <dbReference type="Google" id="ProtNLM"/>
    </source>
</evidence>
<keyword evidence="1" id="KW-0732">Signal</keyword>
<feature type="signal peptide" evidence="1">
    <location>
        <begin position="1"/>
        <end position="26"/>
    </location>
</feature>
<reference evidence="3" key="1">
    <citation type="submission" date="2019-02" db="EMBL/GenBank/DDBJ databases">
        <title>Draft genome sequence of Enterococcus sp. Gos25-1.</title>
        <authorList>
            <person name="Tanaka N."/>
            <person name="Shiwa Y."/>
            <person name="Fujita N."/>
        </authorList>
    </citation>
    <scope>NUCLEOTIDE SEQUENCE [LARGE SCALE GENOMIC DNA]</scope>
    <source>
        <strain evidence="3">Gos25-1</strain>
    </source>
</reference>
<proteinExistence type="predicted"/>
<comment type="caution">
    <text evidence="2">The sequence shown here is derived from an EMBL/GenBank/DDBJ whole genome shotgun (WGS) entry which is preliminary data.</text>
</comment>
<evidence type="ECO:0000313" key="2">
    <source>
        <dbReference type="EMBL" id="GCF95030.1"/>
    </source>
</evidence>
<dbReference type="AlphaFoldDB" id="A0A4P5PAN4"/>
<dbReference type="Proteomes" id="UP000290567">
    <property type="component" value="Unassembled WGS sequence"/>
</dbReference>